<name>A0A812XZ47_SYMPI</name>
<protein>
    <submittedName>
        <fullName evidence="2">Uncharacterized protein</fullName>
    </submittedName>
</protein>
<sequence length="281" mass="31452">MESNRTHLFALQARLNMMSLSLLIGALSLCVAQEEGYSEETSWIEASSTNLLQFGQALRDSQPECGHLTVEACDPRANAFCSNNCRIHTHGADCYRPVPDVMAEHPGEDGYCYFNATAFWVSYSGPNPHFEKEAAEGVLFLRGPSYKGLNTGPLLAYSFEDAVNLTTYADSAHYLYDDLYAYSLGFLQGQGLDPKWMKNSSKWISISREKCDEIQAKFAFEKEELVLADWLDFNMVISAMTMCSAGMNISYMDADILRAAGWKSPTDCKPVTSRDFAKHHY</sequence>
<dbReference type="Proteomes" id="UP000649617">
    <property type="component" value="Unassembled WGS sequence"/>
</dbReference>
<feature type="signal peptide" evidence="1">
    <location>
        <begin position="1"/>
        <end position="32"/>
    </location>
</feature>
<proteinExistence type="predicted"/>
<gene>
    <name evidence="2" type="ORF">SPIL2461_LOCUS21781</name>
</gene>
<accession>A0A812XZ47</accession>
<comment type="caution">
    <text evidence="2">The sequence shown here is derived from an EMBL/GenBank/DDBJ whole genome shotgun (WGS) entry which is preliminary data.</text>
</comment>
<keyword evidence="1" id="KW-0732">Signal</keyword>
<keyword evidence="3" id="KW-1185">Reference proteome</keyword>
<dbReference type="AlphaFoldDB" id="A0A812XZ47"/>
<feature type="chain" id="PRO_5033008094" evidence="1">
    <location>
        <begin position="33"/>
        <end position="281"/>
    </location>
</feature>
<dbReference type="OrthoDB" id="405900at2759"/>
<dbReference type="EMBL" id="CAJNIZ010046587">
    <property type="protein sequence ID" value="CAE7751933.1"/>
    <property type="molecule type" value="Genomic_DNA"/>
</dbReference>
<evidence type="ECO:0000256" key="1">
    <source>
        <dbReference type="SAM" id="SignalP"/>
    </source>
</evidence>
<feature type="non-terminal residue" evidence="2">
    <location>
        <position position="1"/>
    </location>
</feature>
<organism evidence="2 3">
    <name type="scientific">Symbiodinium pilosum</name>
    <name type="common">Dinoflagellate</name>
    <dbReference type="NCBI Taxonomy" id="2952"/>
    <lineage>
        <taxon>Eukaryota</taxon>
        <taxon>Sar</taxon>
        <taxon>Alveolata</taxon>
        <taxon>Dinophyceae</taxon>
        <taxon>Suessiales</taxon>
        <taxon>Symbiodiniaceae</taxon>
        <taxon>Symbiodinium</taxon>
    </lineage>
</organism>
<evidence type="ECO:0000313" key="3">
    <source>
        <dbReference type="Proteomes" id="UP000649617"/>
    </source>
</evidence>
<evidence type="ECO:0000313" key="2">
    <source>
        <dbReference type="EMBL" id="CAE7751933.1"/>
    </source>
</evidence>
<reference evidence="2" key="1">
    <citation type="submission" date="2021-02" db="EMBL/GenBank/DDBJ databases">
        <authorList>
            <person name="Dougan E. K."/>
            <person name="Rhodes N."/>
            <person name="Thang M."/>
            <person name="Chan C."/>
        </authorList>
    </citation>
    <scope>NUCLEOTIDE SEQUENCE</scope>
</reference>